<dbReference type="Gene3D" id="3.60.15.10">
    <property type="entry name" value="Ribonuclease Z/Hydroxyacylglutathione hydrolase-like"/>
    <property type="match status" value="1"/>
</dbReference>
<dbReference type="InterPro" id="IPR001279">
    <property type="entry name" value="Metallo-B-lactamas"/>
</dbReference>
<dbReference type="InterPro" id="IPR036866">
    <property type="entry name" value="RibonucZ/Hydroxyglut_hydro"/>
</dbReference>
<dbReference type="Pfam" id="PF00753">
    <property type="entry name" value="Lactamase_B"/>
    <property type="match status" value="1"/>
</dbReference>
<evidence type="ECO:0000313" key="3">
    <source>
        <dbReference type="Proteomes" id="UP000245697"/>
    </source>
</evidence>
<dbReference type="EMBL" id="QGGR01000048">
    <property type="protein sequence ID" value="PWK28725.1"/>
    <property type="molecule type" value="Genomic_DNA"/>
</dbReference>
<feature type="domain" description="Metallo-beta-lactamase" evidence="1">
    <location>
        <begin position="45"/>
        <end position="217"/>
    </location>
</feature>
<dbReference type="AlphaFoldDB" id="A0A316EZN0"/>
<dbReference type="RefSeq" id="WP_109603089.1">
    <property type="nucleotide sequence ID" value="NZ_BONA01000115.1"/>
</dbReference>
<evidence type="ECO:0000259" key="1">
    <source>
        <dbReference type="SMART" id="SM00849"/>
    </source>
</evidence>
<name>A0A316EZN0_9ACTN</name>
<evidence type="ECO:0000313" key="2">
    <source>
        <dbReference type="EMBL" id="PWK28725.1"/>
    </source>
</evidence>
<dbReference type="OrthoDB" id="7253658at2"/>
<dbReference type="Proteomes" id="UP000245697">
    <property type="component" value="Unassembled WGS sequence"/>
</dbReference>
<dbReference type="SUPFAM" id="SSF56281">
    <property type="entry name" value="Metallo-hydrolase/oxidoreductase"/>
    <property type="match status" value="1"/>
</dbReference>
<dbReference type="SMART" id="SM00849">
    <property type="entry name" value="Lactamase_B"/>
    <property type="match status" value="1"/>
</dbReference>
<keyword evidence="3" id="KW-1185">Reference proteome</keyword>
<proteinExistence type="predicted"/>
<comment type="caution">
    <text evidence="2">The sequence shown here is derived from an EMBL/GenBank/DDBJ whole genome shotgun (WGS) entry which is preliminary data.</text>
</comment>
<protein>
    <submittedName>
        <fullName evidence="2">Metallo-beta-lactamase superfamily protein</fullName>
    </submittedName>
</protein>
<gene>
    <name evidence="2" type="ORF">BC793_14830</name>
</gene>
<reference evidence="2 3" key="1">
    <citation type="submission" date="2018-05" db="EMBL/GenBank/DDBJ databases">
        <title>Genomic Encyclopedia of Archaeal and Bacterial Type Strains, Phase II (KMG-II): from individual species to whole genera.</title>
        <authorList>
            <person name="Goeker M."/>
        </authorList>
    </citation>
    <scope>NUCLEOTIDE SEQUENCE [LARGE SCALE GENOMIC DNA]</scope>
    <source>
        <strain evidence="2 3">DSM 45184</strain>
    </source>
</reference>
<accession>A0A316EZN0</accession>
<organism evidence="2 3">
    <name type="scientific">Actinoplanes xinjiangensis</name>
    <dbReference type="NCBI Taxonomy" id="512350"/>
    <lineage>
        <taxon>Bacteria</taxon>
        <taxon>Bacillati</taxon>
        <taxon>Actinomycetota</taxon>
        <taxon>Actinomycetes</taxon>
        <taxon>Micromonosporales</taxon>
        <taxon>Micromonosporaceae</taxon>
        <taxon>Actinoplanes</taxon>
    </lineage>
</organism>
<sequence length="300" mass="33162">MTEIATGSLDVSWIHGRRGEPPIQIHFYDERTVILRQSKRLDYEAPFLYLLFGADRALLLDTGATADPALFPLRATVDALVDAWLAKHPREGYELVVAHSHGHGDHVAADAQFAGRPATTVVPHGEEAVRRFFGFPGGLTGSVLFDLGGRVLEVLGSPGHHDAAVTVYDPWTGILLTGDTVYPGRLYIADYPAFRETLVSLVAFAGTHPVTHVLGCHIEMTRRPGRDYPLGARFQPDEHVLPLTVAQLTAVRDATVRAAGRPGIHRHPDFILYNEPGGREKRNLLVRAKLRRIQEAFLRR</sequence>